<feature type="transmembrane region" description="Helical" evidence="1">
    <location>
        <begin position="12"/>
        <end position="42"/>
    </location>
</feature>
<feature type="transmembrane region" description="Helical" evidence="1">
    <location>
        <begin position="54"/>
        <end position="72"/>
    </location>
</feature>
<keyword evidence="1" id="KW-0472">Membrane</keyword>
<dbReference type="AlphaFoldDB" id="A0AA42DKL8"/>
<name>A0AA42DKL8_9FIRM</name>
<keyword evidence="1" id="KW-1133">Transmembrane helix</keyword>
<protein>
    <recommendedName>
        <fullName evidence="4">DUF2238 domain-containing protein</fullName>
    </recommendedName>
</protein>
<comment type="caution">
    <text evidence="2">The sequence shown here is derived from an EMBL/GenBank/DDBJ whole genome shotgun (WGS) entry which is preliminary data.</text>
</comment>
<accession>A0AA42DKL8</accession>
<feature type="transmembrane region" description="Helical" evidence="1">
    <location>
        <begin position="84"/>
        <end position="105"/>
    </location>
</feature>
<keyword evidence="3" id="KW-1185">Reference proteome</keyword>
<dbReference type="Pfam" id="PF09997">
    <property type="entry name" value="DUF2238"/>
    <property type="match status" value="1"/>
</dbReference>
<gene>
    <name evidence="2" type="ORF">PBV87_04095</name>
</gene>
<proteinExistence type="predicted"/>
<dbReference type="EMBL" id="JAQIFT010000016">
    <property type="protein sequence ID" value="MDA3730680.1"/>
    <property type="molecule type" value="Genomic_DNA"/>
</dbReference>
<dbReference type="InterPro" id="IPR014509">
    <property type="entry name" value="YjdF-like"/>
</dbReference>
<reference evidence="2" key="1">
    <citation type="journal article" date="2023" name="Int. J. Syst. Evol. Microbiol.">
        <title>&lt;i&gt;Holtiella tumoricola&lt;/i&gt; gen. nov. sp. nov., isolated from a human clinical sample.</title>
        <authorList>
            <person name="Allen-Vercoe E."/>
            <person name="Daigneault M.C."/>
            <person name="Vancuren S.J."/>
            <person name="Cochrane K."/>
            <person name="O'Neal L.L."/>
            <person name="Sankaranarayanan K."/>
            <person name="Lawson P.A."/>
        </authorList>
    </citation>
    <scope>NUCLEOTIDE SEQUENCE</scope>
    <source>
        <strain evidence="2">CC70A</strain>
    </source>
</reference>
<feature type="transmembrane region" description="Helical" evidence="1">
    <location>
        <begin position="117"/>
        <end position="135"/>
    </location>
</feature>
<evidence type="ECO:0000313" key="3">
    <source>
        <dbReference type="Proteomes" id="UP001169242"/>
    </source>
</evidence>
<evidence type="ECO:0000313" key="2">
    <source>
        <dbReference type="EMBL" id="MDA3730680.1"/>
    </source>
</evidence>
<feature type="transmembrane region" description="Helical" evidence="1">
    <location>
        <begin position="161"/>
        <end position="180"/>
    </location>
</feature>
<evidence type="ECO:0008006" key="4">
    <source>
        <dbReference type="Google" id="ProtNLM"/>
    </source>
</evidence>
<evidence type="ECO:0000256" key="1">
    <source>
        <dbReference type="SAM" id="Phobius"/>
    </source>
</evidence>
<organism evidence="2 3">
    <name type="scientific">Holtiella tumoricola</name>
    <dbReference type="NCBI Taxonomy" id="3018743"/>
    <lineage>
        <taxon>Bacteria</taxon>
        <taxon>Bacillati</taxon>
        <taxon>Bacillota</taxon>
        <taxon>Clostridia</taxon>
        <taxon>Lachnospirales</taxon>
        <taxon>Cellulosilyticaceae</taxon>
        <taxon>Holtiella</taxon>
    </lineage>
</organism>
<dbReference type="RefSeq" id="WP_271011242.1">
    <property type="nucleotide sequence ID" value="NZ_JAQIFT010000016.1"/>
</dbReference>
<dbReference type="Proteomes" id="UP001169242">
    <property type="component" value="Unassembled WGS sequence"/>
</dbReference>
<keyword evidence="1" id="KW-0812">Transmembrane</keyword>
<sequence length="218" mass="25080">MWFIYSIRILLILNLVVLGLIGQWLNMVIITSVIAITFIPEVLNKVFHIQLTKFMRNFLVIFSMLAQWGGTYLRAYDYISWWDIFLHGLSAVLVVIAGVVLLRLIDPEFILFEKRQYKVIGWFLFMTVSASAVFWEICEFVGDTFFGTNAQLGSLVDTMEDMIICVVIGAIFVPIVAWSIKYEKDNLIMRQLKAFQALNTSQEVGERCSVLIIDSKEE</sequence>